<feature type="region of interest" description="Disordered" evidence="3">
    <location>
        <begin position="1"/>
        <end position="82"/>
    </location>
</feature>
<evidence type="ECO:0000256" key="4">
    <source>
        <dbReference type="SAM" id="Phobius"/>
    </source>
</evidence>
<dbReference type="SUPFAM" id="SSF56349">
    <property type="entry name" value="DNA breaking-rejoining enzymes"/>
    <property type="match status" value="1"/>
</dbReference>
<feature type="transmembrane region" description="Helical" evidence="4">
    <location>
        <begin position="432"/>
        <end position="456"/>
    </location>
</feature>
<feature type="compositionally biased region" description="Low complexity" evidence="3">
    <location>
        <begin position="1940"/>
        <end position="1965"/>
    </location>
</feature>
<keyword evidence="2" id="KW-0175">Coiled coil</keyword>
<feature type="non-terminal residue" evidence="5">
    <location>
        <position position="1"/>
    </location>
</feature>
<evidence type="ECO:0000313" key="6">
    <source>
        <dbReference type="Proteomes" id="UP001189429"/>
    </source>
</evidence>
<keyword evidence="4" id="KW-1133">Transmembrane helix</keyword>
<sequence>SMRRGATAASARRRSAPPRSWRTTTGTTATQFVGQPVGQPRHDKQDLDLLDGTGGKHLTRAGSLGSLGGGPRAAAKQASKDCGGPGKILVTWLVEAMRHPSLCRWLSGELGWTFNPRDLDQVLQAQQRIEVDDRLWAPPGARSRNLVIHEVVSCIRTHRRAAASRGRSNSAPAPSGSGAAAAGADVGEAAAAAVVVVVAVVRLAEAVAAVVAGSAAVAVVFAVAVAVSWRGAWAAREQRRLAEDAAAEKERETMEDIERALAKSRAAVQRAAEEEGRPYGDCCYAYNAELRGAGDGCRHGAEWCVRRHERIPDDIFKSVKPPDALCVPPAQRRSKSVVLDADMAAWLHSAAVEAMIVDGLQALWFMPMQPDQLPWATACVAATAWLLQSVWPIAPVAPPVEPPAPSHEQACSCDEELRELLQARGDLEWYRLACFALACAGLVLGVASSCLALLAAGCCGAGGGRAAAKPTPPPARRDAPAAAATPAVLAALAASEEPQILLRDDAHATHTWHHLVLLRRLREAVWVACFPDEGIESIDLAGRTLLTLAPGARVGDAQAGDVRMCDATLPERLASLHAQAARLAAVLTGGAAPTGGTIPQTSWRVADTSAVEFGEEVAADVVEGMATGVKRGSVGLALVGKPGRWLAVELVPNSEMGAWLVDKHSGAGRDPRLASSASHDAAAGAQPLGLAMQNFRPVELAQMPSWPHPGPRAVVELLQGIHALGLTTATYHVHWVRESGVHAESAVAWEHRMLLQILGLAVGYDGLDPTNCGSLELAARRIVMIERAVKVNPKSPCFDGLHKMIEHNQDEKGGVATQQFTTYFAQQAEVEARVLKQNRLLREELEAKRKEKDKKKHGKDGDNYARLVQGTSLRERLLGDYAVALSSLSRAQPRRPLLHGLRGSELDFEACSAWQRRALQRASAALDPVLQDLPLESESAALSDILHSDDLYTLTGGAALGTYDISRLRVARGDLQPKEVSSITSATAAEFILDPATHILKSDAELASDVDSGALRGKPYWDPVLKGSRHNMIEFLTALSGSGLLTWRRRVHSRVGCFFVKKKNNMLRLVLDARWTNKLCKRPPLSRLAVPSALARLSTSPEAVAIEGAELKAAGVSVTPAAGGGDTELCGFSVDLTDGFYQFKCETMASYFGLGFVSTAAEIATDFGTTLTEVYDERAGGPSQVDAHERLEACFLGMAMGWSWALYFCNETISDVMRQALEHHLLPTTLVGDRQRPATLHPLAPAMAPYVDNVNMVAMGVQKGREVFSTVLRLLAERGLVLRDHVDGERDFEFLGMVLDGDRRRLRHTARRSWRLWLALGRLLRLGRCSGDALRVVLGHLCHHFGLRPTGLSCLQFAYRFAFDHGGNVRPLSSTVWDELWICRSLVLTVDVDLNRSFSRHLFCSDSSGDGYALHEAPAAPREVAGLARWKERWRFREVLQPGGVSAGGEAPSEPAAGWAGIGSAWADGMLGPAAPDQRPAAADLMCVERQPRVMSFSKTGIPAVPQTVTHPGRWRLVVAGAWSGSSTRLPIHILECRTSLMGLRRAAVCRAAEDSIVVSLGDNMADVLATERGRASDFGLNALCRQSCAWQWAAGVDWRRRHVESARRVSDFDSRRANRGELMPGETFVPSGPQRQRARQRCAAVASLLLRRTEDCQDRSGKFSACGADAVSSGVAGETRPGHAAERQAPAAARPRRRFFLELFAGHGHLSGAVLHTGLEVAAPFEKKNGAHLDLLDPRVISLVLQWIAQGRVWWIHFGTPCAWASRARSTGSSQSAAAVSGRECAEVTVRFLKAIKRALNKHLTYITLENPATSALWEWEPLSQALSSLEAKFVDFDMCRFGTPYRKATRFAFTQPRLEEYIQLRCSCSGPHLILQGKVTIPNDNGFRSVWLTELAGKYPPRLCRAVAHCAQLAAPPAADQAPTPDALVLAATQPDGEAPTPLRRPATALATPARRPAAAAPAQREERAARRASAAASAVAAAAPALTDLTQVEAQSVSEETRRTYAKAYNAFELHAVQHGLQLHRMSTNTLDEAAAQYINDEMYLKGLDVSAPRNLRCAIIFVKALPKGSLPRCQRAIKGFLKDDPPRSEDPCPIEAAAILAFDLLGQPTVTAAAAGLAFLTQYDTFARPSEILNLKKEDVIVPSAANYKQTCIIVAPQTAKGSSTPAKPAKSGEFDDTVVVGLEGLGLPFVPQLLQSLRSQAPKGSKLLAPLTLPRYEKEIKDAAVRCRLTDLNITPHSARHGGPSTAAHRKLLSLAEIKKRGRWLTSKSVARYEKTGKLLRQVAVMGTRDVARGLQLLEGKRGPASSELAARALLVAKNIHRLRRGVPARVAAGQHAPRLREAAEETGEGAQEPRSPWLITRVARLPSTLLAPPEHAAPHELALDARRSVSVRHSVSDARGSLRSGHAELRGLPADRRSVSLPAAAAAQPAKFQKAIPMPPIPSSTIEIDQSDDGANTKCVCYICGRTAAKQGMAEVVFITDRPRQPGDLQQIMATSTVTSASGLDYSTIDPDNDHQAQTSDHGLQFIRDRTIFWKLPESHHIINHTAATGSTANHYELGTIKIVYNSAYPTHETKLTETAADDFEFTAAAQLVEMIIARLGFRLASAAPTNAMDTSYDRYLNHDQHWDISSGDNSECTASSHTAANYSRSYHKHGYETPRCGAGFSTEAIADTTEHGLTPGEVCHGAPLGSEWGVRATGGPETPANAGTDGSANFCGPTSLGVEAALDAPSGH</sequence>
<dbReference type="Gene3D" id="1.10.443.10">
    <property type="entry name" value="Intergrase catalytic core"/>
    <property type="match status" value="1"/>
</dbReference>
<feature type="region of interest" description="Disordered" evidence="3">
    <location>
        <begin position="1936"/>
        <end position="1976"/>
    </location>
</feature>
<feature type="transmembrane region" description="Helical" evidence="4">
    <location>
        <begin position="206"/>
        <end position="229"/>
    </location>
</feature>
<accession>A0ABN9TCH4</accession>
<evidence type="ECO:0000256" key="2">
    <source>
        <dbReference type="SAM" id="Coils"/>
    </source>
</evidence>
<dbReference type="PANTHER" id="PTHR48125">
    <property type="entry name" value="LP07818P1"/>
    <property type="match status" value="1"/>
</dbReference>
<evidence type="ECO:0000256" key="3">
    <source>
        <dbReference type="SAM" id="MobiDB-lite"/>
    </source>
</evidence>
<keyword evidence="1" id="KW-0233">DNA recombination</keyword>
<reference evidence="5" key="1">
    <citation type="submission" date="2023-10" db="EMBL/GenBank/DDBJ databases">
        <authorList>
            <person name="Chen Y."/>
            <person name="Shah S."/>
            <person name="Dougan E. K."/>
            <person name="Thang M."/>
            <person name="Chan C."/>
        </authorList>
    </citation>
    <scope>NUCLEOTIDE SEQUENCE [LARGE SCALE GENOMIC DNA]</scope>
</reference>
<proteinExistence type="predicted"/>
<dbReference type="PANTHER" id="PTHR48125:SF12">
    <property type="entry name" value="AT HOOK TRANSCRIPTION FACTOR FAMILY-RELATED"/>
    <property type="match status" value="1"/>
</dbReference>
<gene>
    <name evidence="5" type="ORF">PCOR1329_LOCUS37635</name>
</gene>
<protein>
    <recommendedName>
        <fullName evidence="7">DNA (cytosine-5-)-methyltransferase</fullName>
    </recommendedName>
</protein>
<evidence type="ECO:0000256" key="1">
    <source>
        <dbReference type="ARBA" id="ARBA00023172"/>
    </source>
</evidence>
<feature type="coiled-coil region" evidence="2">
    <location>
        <begin position="235"/>
        <end position="274"/>
    </location>
</feature>
<dbReference type="InterPro" id="IPR011010">
    <property type="entry name" value="DNA_brk_join_enz"/>
</dbReference>
<feature type="compositionally biased region" description="Low complexity" evidence="3">
    <location>
        <begin position="17"/>
        <end position="30"/>
    </location>
</feature>
<keyword evidence="4" id="KW-0812">Transmembrane</keyword>
<keyword evidence="6" id="KW-1185">Reference proteome</keyword>
<evidence type="ECO:0008006" key="7">
    <source>
        <dbReference type="Google" id="ProtNLM"/>
    </source>
</evidence>
<dbReference type="EMBL" id="CAUYUJ010014561">
    <property type="protein sequence ID" value="CAK0843207.1"/>
    <property type="molecule type" value="Genomic_DNA"/>
</dbReference>
<organism evidence="5 6">
    <name type="scientific">Prorocentrum cordatum</name>
    <dbReference type="NCBI Taxonomy" id="2364126"/>
    <lineage>
        <taxon>Eukaryota</taxon>
        <taxon>Sar</taxon>
        <taxon>Alveolata</taxon>
        <taxon>Dinophyceae</taxon>
        <taxon>Prorocentrales</taxon>
        <taxon>Prorocentraceae</taxon>
        <taxon>Prorocentrum</taxon>
    </lineage>
</organism>
<dbReference type="InterPro" id="IPR013762">
    <property type="entry name" value="Integrase-like_cat_sf"/>
</dbReference>
<evidence type="ECO:0000313" key="5">
    <source>
        <dbReference type="EMBL" id="CAK0843207.1"/>
    </source>
</evidence>
<dbReference type="Proteomes" id="UP001189429">
    <property type="component" value="Unassembled WGS sequence"/>
</dbReference>
<name>A0ABN9TCH4_9DINO</name>
<feature type="compositionally biased region" description="Low complexity" evidence="3">
    <location>
        <begin position="1"/>
        <end position="10"/>
    </location>
</feature>
<comment type="caution">
    <text evidence="5">The sequence shown here is derived from an EMBL/GenBank/DDBJ whole genome shotgun (WGS) entry which is preliminary data.</text>
</comment>
<keyword evidence="4" id="KW-0472">Membrane</keyword>